<feature type="transmembrane region" description="Helical" evidence="7">
    <location>
        <begin position="144"/>
        <end position="165"/>
    </location>
</feature>
<proteinExistence type="inferred from homology"/>
<feature type="compositionally biased region" description="Acidic residues" evidence="6">
    <location>
        <begin position="553"/>
        <end position="562"/>
    </location>
</feature>
<protein>
    <submittedName>
        <fullName evidence="8">Multi antimicrobial extrusion family protein</fullName>
    </submittedName>
</protein>
<dbReference type="Proteomes" id="UP000002195">
    <property type="component" value="Unassembled WGS sequence"/>
</dbReference>
<name>Q54YM8_DICDI</name>
<dbReference type="AlphaFoldDB" id="Q54YM8"/>
<dbReference type="PANTHER" id="PTHR11206">
    <property type="entry name" value="MULTIDRUG RESISTANCE PROTEIN"/>
    <property type="match status" value="1"/>
</dbReference>
<dbReference type="GO" id="GO:0015297">
    <property type="term" value="F:antiporter activity"/>
    <property type="evidence" value="ECO:0007669"/>
    <property type="project" value="InterPro"/>
</dbReference>
<feature type="transmembrane region" description="Helical" evidence="7">
    <location>
        <begin position="177"/>
        <end position="199"/>
    </location>
</feature>
<gene>
    <name evidence="8" type="ORF">DDB_G0278161</name>
</gene>
<dbReference type="Pfam" id="PF01554">
    <property type="entry name" value="MatE"/>
    <property type="match status" value="2"/>
</dbReference>
<dbReference type="Reactome" id="R-DDI-425366">
    <property type="pathway name" value="Transport of bile salts and organic acids, metal ions and amine compounds"/>
</dbReference>
<dbReference type="HOGENOM" id="CLU_012893_1_2_1"/>
<dbReference type="OMA" id="GAGQHDM"/>
<dbReference type="InterPro" id="IPR045069">
    <property type="entry name" value="MATE_euk"/>
</dbReference>
<comment type="subcellular location">
    <subcellularLocation>
        <location evidence="1">Membrane</location>
        <topology evidence="1">Multi-pass membrane protein</topology>
    </subcellularLocation>
</comment>
<dbReference type="NCBIfam" id="TIGR00797">
    <property type="entry name" value="matE"/>
    <property type="match status" value="1"/>
</dbReference>
<evidence type="ECO:0000256" key="7">
    <source>
        <dbReference type="SAM" id="Phobius"/>
    </source>
</evidence>
<dbReference type="GeneID" id="8621381"/>
<dbReference type="SMR" id="Q54YM8"/>
<dbReference type="VEuPathDB" id="AmoebaDB:DDB_G0278161"/>
<comment type="caution">
    <text evidence="8">The sequence shown here is derived from an EMBL/GenBank/DDBJ whole genome shotgun (WGS) entry which is preliminary data.</text>
</comment>
<dbReference type="PaxDb" id="44689-DDB0237558"/>
<evidence type="ECO:0000256" key="4">
    <source>
        <dbReference type="ARBA" id="ARBA00022989"/>
    </source>
</evidence>
<evidence type="ECO:0000256" key="2">
    <source>
        <dbReference type="ARBA" id="ARBA00010199"/>
    </source>
</evidence>
<feature type="compositionally biased region" description="Low complexity" evidence="6">
    <location>
        <begin position="584"/>
        <end position="604"/>
    </location>
</feature>
<feature type="region of interest" description="Disordered" evidence="6">
    <location>
        <begin position="492"/>
        <end position="622"/>
    </location>
</feature>
<evidence type="ECO:0000256" key="5">
    <source>
        <dbReference type="ARBA" id="ARBA00023136"/>
    </source>
</evidence>
<dbReference type="GO" id="GO:0042910">
    <property type="term" value="F:xenobiotic transmembrane transporter activity"/>
    <property type="evidence" value="ECO:0007669"/>
    <property type="project" value="InterPro"/>
</dbReference>
<keyword evidence="9" id="KW-1185">Reference proteome</keyword>
<dbReference type="KEGG" id="ddi:DDB_G0278161"/>
<evidence type="ECO:0000313" key="9">
    <source>
        <dbReference type="Proteomes" id="UP000002195"/>
    </source>
</evidence>
<dbReference type="RefSeq" id="XP_642174.1">
    <property type="nucleotide sequence ID" value="XM_637082.1"/>
</dbReference>
<feature type="transmembrane region" description="Helical" evidence="7">
    <location>
        <begin position="437"/>
        <end position="458"/>
    </location>
</feature>
<comment type="similarity">
    <text evidence="2">Belongs to the multi antimicrobial extrusion (MATE) (TC 2.A.66.1) family.</text>
</comment>
<dbReference type="GO" id="GO:0016020">
    <property type="term" value="C:membrane"/>
    <property type="evidence" value="ECO:0000318"/>
    <property type="project" value="GO_Central"/>
</dbReference>
<dbReference type="eggNOG" id="KOG1347">
    <property type="taxonomic scope" value="Eukaryota"/>
</dbReference>
<dbReference type="PhylomeDB" id="Q54YM8"/>
<accession>Q54YM8</accession>
<keyword evidence="3 7" id="KW-0812">Transmembrane</keyword>
<evidence type="ECO:0000256" key="6">
    <source>
        <dbReference type="SAM" id="MobiDB-lite"/>
    </source>
</evidence>
<sequence>MLKFEEFKSFSKKNFSFFQEQYQISKKELIILLKWSIPLIVSNLLNNVSYLFVNLIFVGKQSADQLAGVALSNTWTYCTMSLATGLANAMDTLVSQSFGANNLTLVGLTLQRASLVSNASFLIVTALWCITEKFLLLVGQDSEVSYYAQQYSLFLLPGLWFYLQTNVLQKYLQCQGVMWPSIVVGFIMNAFNVLFNFLFVGENYGDFSYKGAALATSISRILAFFLMLAVIKIWKLHEETWFGWKRECLSLQGFKEYLKLGGPASIQHASEAIGFEVLTILAGLLGPGKVPLDAHSVTYNFTQLTYQFPSGISIATSVRVGQLLGSKNESMAKRVSWMAFVISLIFMGIIAIIQYTCRHVIGYIYSDSEDVVQTVAKILPIAALFQIFDGGQTIFQGVVRGMGRVITGALCNFIAFYVISIPLSAVFAFPLDKGVEGLWWGLCVGLVTICVILIIIIFRVNWTTEMDRAFERTKSMNMSQADLENGLELQQKQMAQQENNCGSSTDGVSTSEGSPITTIKVTTEAVVQESYDDDINDKNSDNNNKNNKKNNNSDDEDDDDEDVKSNKKRRGYNNYRTSSHHQMRTNSNNNFRTNSHNNFRTNSSPDFRNEVPDQSVNRCHPQ</sequence>
<dbReference type="InterPro" id="IPR002528">
    <property type="entry name" value="MATE_fam"/>
</dbReference>
<feature type="transmembrane region" description="Helical" evidence="7">
    <location>
        <begin position="335"/>
        <end position="355"/>
    </location>
</feature>
<dbReference type="GO" id="GO:1990961">
    <property type="term" value="P:xenobiotic detoxification by transmembrane export across the plasma membrane"/>
    <property type="evidence" value="ECO:0007669"/>
    <property type="project" value="InterPro"/>
</dbReference>
<keyword evidence="4 7" id="KW-1133">Transmembrane helix</keyword>
<feature type="transmembrane region" description="Helical" evidence="7">
    <location>
        <begin position="211"/>
        <end position="231"/>
    </location>
</feature>
<organism evidence="8 9">
    <name type="scientific">Dictyostelium discoideum</name>
    <name type="common">Social amoeba</name>
    <dbReference type="NCBI Taxonomy" id="44689"/>
    <lineage>
        <taxon>Eukaryota</taxon>
        <taxon>Amoebozoa</taxon>
        <taxon>Evosea</taxon>
        <taxon>Eumycetozoa</taxon>
        <taxon>Dictyostelia</taxon>
        <taxon>Dictyosteliales</taxon>
        <taxon>Dictyosteliaceae</taxon>
        <taxon>Dictyostelium</taxon>
    </lineage>
</organism>
<reference evidence="8 9" key="1">
    <citation type="journal article" date="2005" name="Nature">
        <title>The genome of the social amoeba Dictyostelium discoideum.</title>
        <authorList>
            <consortium name="The Dictyostelium discoideum Sequencing Consortium"/>
            <person name="Eichinger L."/>
            <person name="Pachebat J.A."/>
            <person name="Glockner G."/>
            <person name="Rajandream M.A."/>
            <person name="Sucgang R."/>
            <person name="Berriman M."/>
            <person name="Song J."/>
            <person name="Olsen R."/>
            <person name="Szafranski K."/>
            <person name="Xu Q."/>
            <person name="Tunggal B."/>
            <person name="Kummerfeld S."/>
            <person name="Madera M."/>
            <person name="Konfortov B.A."/>
            <person name="Rivero F."/>
            <person name="Bankier A.T."/>
            <person name="Lehmann R."/>
            <person name="Hamlin N."/>
            <person name="Davies R."/>
            <person name="Gaudet P."/>
            <person name="Fey P."/>
            <person name="Pilcher K."/>
            <person name="Chen G."/>
            <person name="Saunders D."/>
            <person name="Sodergren E."/>
            <person name="Davis P."/>
            <person name="Kerhornou A."/>
            <person name="Nie X."/>
            <person name="Hall N."/>
            <person name="Anjard C."/>
            <person name="Hemphill L."/>
            <person name="Bason N."/>
            <person name="Farbrother P."/>
            <person name="Desany B."/>
            <person name="Just E."/>
            <person name="Morio T."/>
            <person name="Rost R."/>
            <person name="Churcher C."/>
            <person name="Cooper J."/>
            <person name="Haydock S."/>
            <person name="van Driessche N."/>
            <person name="Cronin A."/>
            <person name="Goodhead I."/>
            <person name="Muzny D."/>
            <person name="Mourier T."/>
            <person name="Pain A."/>
            <person name="Lu M."/>
            <person name="Harper D."/>
            <person name="Lindsay R."/>
            <person name="Hauser H."/>
            <person name="James K."/>
            <person name="Quiles M."/>
            <person name="Madan Babu M."/>
            <person name="Saito T."/>
            <person name="Buchrieser C."/>
            <person name="Wardroper A."/>
            <person name="Felder M."/>
            <person name="Thangavelu M."/>
            <person name="Johnson D."/>
            <person name="Knights A."/>
            <person name="Loulseged H."/>
            <person name="Mungall K."/>
            <person name="Oliver K."/>
            <person name="Price C."/>
            <person name="Quail M.A."/>
            <person name="Urushihara H."/>
            <person name="Hernandez J."/>
            <person name="Rabbinowitsch E."/>
            <person name="Steffen D."/>
            <person name="Sanders M."/>
            <person name="Ma J."/>
            <person name="Kohara Y."/>
            <person name="Sharp S."/>
            <person name="Simmonds M."/>
            <person name="Spiegler S."/>
            <person name="Tivey A."/>
            <person name="Sugano S."/>
            <person name="White B."/>
            <person name="Walker D."/>
            <person name="Woodward J."/>
            <person name="Winckler T."/>
            <person name="Tanaka Y."/>
            <person name="Shaulsky G."/>
            <person name="Schleicher M."/>
            <person name="Weinstock G."/>
            <person name="Rosenthal A."/>
            <person name="Cox E.C."/>
            <person name="Chisholm R.L."/>
            <person name="Gibbs R."/>
            <person name="Loomis W.F."/>
            <person name="Platzer M."/>
            <person name="Kay R.R."/>
            <person name="Williams J."/>
            <person name="Dear P.H."/>
            <person name="Noegel A.A."/>
            <person name="Barrell B."/>
            <person name="Kuspa A."/>
        </authorList>
    </citation>
    <scope>NUCLEOTIDE SEQUENCE [LARGE SCALE GENOMIC DNA]</scope>
    <source>
        <strain evidence="8 9">AX4</strain>
    </source>
</reference>
<keyword evidence="5 7" id="KW-0472">Membrane</keyword>
<dbReference type="STRING" id="44689.Q54YM8"/>
<evidence type="ECO:0000313" key="8">
    <source>
        <dbReference type="EMBL" id="EAL68253.1"/>
    </source>
</evidence>
<evidence type="ECO:0000256" key="3">
    <source>
        <dbReference type="ARBA" id="ARBA00022692"/>
    </source>
</evidence>
<feature type="transmembrane region" description="Helical" evidence="7">
    <location>
        <begin position="119"/>
        <end position="138"/>
    </location>
</feature>
<dbReference type="CDD" id="cd13132">
    <property type="entry name" value="MATE_eukaryotic"/>
    <property type="match status" value="1"/>
</dbReference>
<feature type="compositionally biased region" description="Polar residues" evidence="6">
    <location>
        <begin position="492"/>
        <end position="521"/>
    </location>
</feature>
<dbReference type="dictyBase" id="DDB_G0278161"/>
<dbReference type="EMBL" id="AAFI02000023">
    <property type="protein sequence ID" value="EAL68253.1"/>
    <property type="molecule type" value="Genomic_DNA"/>
</dbReference>
<feature type="compositionally biased region" description="Polar residues" evidence="6">
    <location>
        <begin position="612"/>
        <end position="622"/>
    </location>
</feature>
<evidence type="ECO:0000256" key="1">
    <source>
        <dbReference type="ARBA" id="ARBA00004141"/>
    </source>
</evidence>
<dbReference type="GO" id="GO:0022857">
    <property type="term" value="F:transmembrane transporter activity"/>
    <property type="evidence" value="ECO:0000318"/>
    <property type="project" value="GO_Central"/>
</dbReference>
<feature type="transmembrane region" description="Helical" evidence="7">
    <location>
        <begin position="407"/>
        <end position="431"/>
    </location>
</feature>
<dbReference type="FunCoup" id="Q54YM8">
    <property type="interactions" value="51"/>
</dbReference>
<dbReference type="InParanoid" id="Q54YM8"/>